<reference evidence="1" key="2">
    <citation type="submission" date="2009-08" db="EMBL/GenBank/DDBJ databases">
        <authorList>
            <person name="Shrivastava S."/>
            <person name="Brinkac L.M."/>
            <person name="Dodson R.J."/>
            <person name="Harkins D.M."/>
            <person name="Durkin A.S."/>
            <person name="Sutton G."/>
        </authorList>
    </citation>
    <scope>NUCLEOTIDE SEQUENCE</scope>
    <source>
        <strain evidence="1">Eklund 17B</strain>
    </source>
</reference>
<protein>
    <recommendedName>
        <fullName evidence="2">Cyclic lactone autoinducer peptide</fullName>
    </recommendedName>
</protein>
<dbReference type="EMBL" id="CP001056">
    <property type="protein sequence ID" value="ACD24259.1"/>
    <property type="molecule type" value="Genomic_DNA"/>
</dbReference>
<sequence>MKRLIGKMLMKLTEKFIIASPASAYSVGIEDMPESMKKMR</sequence>
<accession>U4P5Q0</accession>
<dbReference type="KEGG" id="cbk:CLL_A0740"/>
<dbReference type="PATRIC" id="fig|935198.13.peg.686"/>
<accession>B2TL92</accession>
<evidence type="ECO:0008006" key="2">
    <source>
        <dbReference type="Google" id="ProtNLM"/>
    </source>
</evidence>
<evidence type="ECO:0000313" key="1">
    <source>
        <dbReference type="EMBL" id="ACD24259.1"/>
    </source>
</evidence>
<gene>
    <name evidence="1" type="ordered locus">CLL_A0740</name>
</gene>
<organism evidence="1">
    <name type="scientific">Clostridium botulinum (strain Eklund 17B / Type B)</name>
    <dbReference type="NCBI Taxonomy" id="935198"/>
    <lineage>
        <taxon>Bacteria</taxon>
        <taxon>Bacillati</taxon>
        <taxon>Bacillota</taxon>
        <taxon>Clostridia</taxon>
        <taxon>Eubacteriales</taxon>
        <taxon>Clostridiaceae</taxon>
        <taxon>Clostridium</taxon>
    </lineage>
</organism>
<name>B2TL92_CLOBB</name>
<proteinExistence type="predicted"/>
<dbReference type="HOGENOM" id="CLU_218661_0_0_9"/>
<reference evidence="1" key="1">
    <citation type="submission" date="2009-06" db="EMBL/GenBank/DDBJ databases">
        <authorList>
            <consortium name="US DOE Joint Genome Institute (JGI-PGF)"/>
            <person name="Lucas S."/>
            <person name="Copeland A."/>
            <person name="Lapidus A."/>
            <person name="Glavina del Rio T."/>
            <person name="Dalin E."/>
            <person name="Tice H."/>
            <person name="Bruce D."/>
            <person name="Goodwin L."/>
            <person name="Pitluck S."/>
            <person name="Kyrpides N."/>
            <person name="Mavromatis K."/>
            <person name="Ivanova N."/>
            <person name="Saunders E."/>
            <person name="Brettin T."/>
            <person name="Detter J.C."/>
            <person name="Han C."/>
            <person name="Larimer F."/>
            <person name="Land M."/>
            <person name="Hauser L."/>
            <person name="Markowitz V."/>
            <person name="Cheng J.-F."/>
            <person name="Hugenholtz P."/>
            <person name="Woyke T."/>
            <person name="Wu D."/>
            <person name="Gronow S."/>
            <person name="Klenk H.-P."/>
            <person name="Eisen J.A."/>
        </authorList>
    </citation>
    <scope>NUCLEOTIDE SEQUENCE</scope>
    <source>
        <strain evidence="1">Eklund 17B</strain>
    </source>
</reference>
<dbReference type="AlphaFoldDB" id="B2TL92"/>